<feature type="transmembrane region" description="Helical" evidence="2">
    <location>
        <begin position="12"/>
        <end position="30"/>
    </location>
</feature>
<accession>A0A8J7QMB4</accession>
<keyword evidence="2" id="KW-1133">Transmembrane helix</keyword>
<dbReference type="GO" id="GO:0016787">
    <property type="term" value="F:hydrolase activity"/>
    <property type="evidence" value="ECO:0007669"/>
    <property type="project" value="UniProtKB-KW"/>
</dbReference>
<evidence type="ECO:0000256" key="2">
    <source>
        <dbReference type="SAM" id="Phobius"/>
    </source>
</evidence>
<protein>
    <submittedName>
        <fullName evidence="4">Beta-lactamase family protein</fullName>
    </submittedName>
</protein>
<dbReference type="AlphaFoldDB" id="A0A8J7QMB4"/>
<dbReference type="SUPFAM" id="SSF56601">
    <property type="entry name" value="beta-lactamase/transpeptidase-like"/>
    <property type="match status" value="1"/>
</dbReference>
<dbReference type="InterPro" id="IPR001466">
    <property type="entry name" value="Beta-lactam-related"/>
</dbReference>
<dbReference type="RefSeq" id="WP_207860573.1">
    <property type="nucleotide sequence ID" value="NZ_JAFREP010000018.1"/>
</dbReference>
<dbReference type="InterPro" id="IPR012338">
    <property type="entry name" value="Beta-lactam/transpept-like"/>
</dbReference>
<dbReference type="Proteomes" id="UP000664417">
    <property type="component" value="Unassembled WGS sequence"/>
</dbReference>
<dbReference type="PANTHER" id="PTHR43283">
    <property type="entry name" value="BETA-LACTAMASE-RELATED"/>
    <property type="match status" value="1"/>
</dbReference>
<gene>
    <name evidence="4" type="ORF">J3U88_19235</name>
</gene>
<reference evidence="4" key="1">
    <citation type="submission" date="2021-03" db="EMBL/GenBank/DDBJ databases">
        <authorList>
            <person name="Wang G."/>
        </authorList>
    </citation>
    <scope>NUCLEOTIDE SEQUENCE</scope>
    <source>
        <strain evidence="4">KCTC 12899</strain>
    </source>
</reference>
<dbReference type="InterPro" id="IPR050789">
    <property type="entry name" value="Diverse_Enzym_Activities"/>
</dbReference>
<proteinExistence type="predicted"/>
<name>A0A8J7QMB4_9BACT</name>
<comment type="caution">
    <text evidence="4">The sequence shown here is derived from an EMBL/GenBank/DDBJ whole genome shotgun (WGS) entry which is preliminary data.</text>
</comment>
<dbReference type="EMBL" id="JAFREP010000018">
    <property type="protein sequence ID" value="MBO1320620.1"/>
    <property type="molecule type" value="Genomic_DNA"/>
</dbReference>
<dbReference type="Gene3D" id="3.40.710.10">
    <property type="entry name" value="DD-peptidase/beta-lactamase superfamily"/>
    <property type="match status" value="1"/>
</dbReference>
<organism evidence="4 5">
    <name type="scientific">Acanthopleuribacter pedis</name>
    <dbReference type="NCBI Taxonomy" id="442870"/>
    <lineage>
        <taxon>Bacteria</taxon>
        <taxon>Pseudomonadati</taxon>
        <taxon>Acidobacteriota</taxon>
        <taxon>Holophagae</taxon>
        <taxon>Acanthopleuribacterales</taxon>
        <taxon>Acanthopleuribacteraceae</taxon>
        <taxon>Acanthopleuribacter</taxon>
    </lineage>
</organism>
<evidence type="ECO:0000256" key="1">
    <source>
        <dbReference type="ARBA" id="ARBA00022801"/>
    </source>
</evidence>
<evidence type="ECO:0000259" key="3">
    <source>
        <dbReference type="Pfam" id="PF00144"/>
    </source>
</evidence>
<evidence type="ECO:0000313" key="4">
    <source>
        <dbReference type="EMBL" id="MBO1320620.1"/>
    </source>
</evidence>
<keyword evidence="2" id="KW-0472">Membrane</keyword>
<feature type="domain" description="Beta-lactamase-related" evidence="3">
    <location>
        <begin position="102"/>
        <end position="209"/>
    </location>
</feature>
<keyword evidence="2" id="KW-0812">Transmembrane</keyword>
<keyword evidence="5" id="KW-1185">Reference proteome</keyword>
<dbReference type="PANTHER" id="PTHR43283:SF11">
    <property type="entry name" value="BETA-LACTAMASE-RELATED DOMAIN-CONTAINING PROTEIN"/>
    <property type="match status" value="1"/>
</dbReference>
<keyword evidence="1" id="KW-0378">Hydrolase</keyword>
<evidence type="ECO:0000313" key="5">
    <source>
        <dbReference type="Proteomes" id="UP000664417"/>
    </source>
</evidence>
<dbReference type="Pfam" id="PF00144">
    <property type="entry name" value="Beta-lactamase"/>
    <property type="match status" value="1"/>
</dbReference>
<sequence>MVETLQKVGVYIFGFLFIFGLVGSTVLFVWEGRNNLYYRPDQDLDARIERLGPKGDLAIAVARFPQNKFAKIIYQREWSTQNQEGPLMFPMKQLAGVFRTQAALILVDREQLSLEAPITDTLTDVPPTFEGITLEHLLSQTSGLTGTLDAGNPPEHPPGTVNQYAPINDALVLRLIEAASGETAQAFIQREIIETLEMKCTEYREAEQGWFSCVEDVMNWELDLYRHNLIKLKTYLRAFKKVGLANGEPSRFSLGWYPFEYGGFRVEEAPIDASTNHSILRFSERAFSLVVLSSIPREELDARQIAREVGLIYMEREMPYPDRIKDKFPLLGPKIVPTAPEDANTAE</sequence>